<feature type="compositionally biased region" description="Basic and acidic residues" evidence="14">
    <location>
        <begin position="487"/>
        <end position="510"/>
    </location>
</feature>
<evidence type="ECO:0000259" key="16">
    <source>
        <dbReference type="PROSITE" id="PS50023"/>
    </source>
</evidence>
<feature type="compositionally biased region" description="Basic and acidic residues" evidence="14">
    <location>
        <begin position="827"/>
        <end position="840"/>
    </location>
</feature>
<dbReference type="InterPro" id="IPR001715">
    <property type="entry name" value="CH_dom"/>
</dbReference>
<dbReference type="InterPro" id="IPR057254">
    <property type="entry name" value="UCH_AS"/>
</dbReference>
<evidence type="ECO:0000256" key="7">
    <source>
        <dbReference type="ARBA" id="ARBA00022807"/>
    </source>
</evidence>
<feature type="region of interest" description="Disordered" evidence="14">
    <location>
        <begin position="603"/>
        <end position="627"/>
    </location>
</feature>
<feature type="compositionally biased region" description="Polar residues" evidence="14">
    <location>
        <begin position="1450"/>
        <end position="1463"/>
    </location>
</feature>
<dbReference type="PROSITE" id="PS52048">
    <property type="entry name" value="UCH_DOMAIN"/>
    <property type="match status" value="1"/>
</dbReference>
<dbReference type="CDD" id="cd09616">
    <property type="entry name" value="Peptidase_C12_UCH_L1_L3"/>
    <property type="match status" value="1"/>
</dbReference>
<dbReference type="SUPFAM" id="SSF54001">
    <property type="entry name" value="Cysteine proteinases"/>
    <property type="match status" value="1"/>
</dbReference>
<feature type="region of interest" description="Disordered" evidence="14">
    <location>
        <begin position="1512"/>
        <end position="1610"/>
    </location>
</feature>
<evidence type="ECO:0000259" key="17">
    <source>
        <dbReference type="PROSITE" id="PS52048"/>
    </source>
</evidence>
<feature type="region of interest" description="Disordered" evidence="14">
    <location>
        <begin position="1190"/>
        <end position="1275"/>
    </location>
</feature>
<comment type="caution">
    <text evidence="18">The sequence shown here is derived from an EMBL/GenBank/DDBJ whole genome shotgun (WGS) entry which is preliminary data.</text>
</comment>
<keyword evidence="13" id="KW-0175">Coiled coil</keyword>
<gene>
    <name evidence="18" type="ORF">CRENBAI_001883</name>
</gene>
<dbReference type="InterPro" id="IPR036959">
    <property type="entry name" value="Peptidase_C12_UCH_sf"/>
</dbReference>
<comment type="similarity">
    <text evidence="2 12">Belongs to the peptidase C12 family.</text>
</comment>
<evidence type="ECO:0000313" key="18">
    <source>
        <dbReference type="EMBL" id="KAK5598917.1"/>
    </source>
</evidence>
<evidence type="ECO:0000256" key="1">
    <source>
        <dbReference type="ARBA" id="ARBA00000707"/>
    </source>
</evidence>
<feature type="domain" description="LIM zinc-binding" evidence="16">
    <location>
        <begin position="1955"/>
        <end position="2021"/>
    </location>
</feature>
<feature type="compositionally biased region" description="Basic and acidic residues" evidence="14">
    <location>
        <begin position="739"/>
        <end position="755"/>
    </location>
</feature>
<name>A0AAV9QQ32_9TELE</name>
<feature type="compositionally biased region" description="Polar residues" evidence="14">
    <location>
        <begin position="1850"/>
        <end position="1870"/>
    </location>
</feature>
<dbReference type="SMART" id="SM00132">
    <property type="entry name" value="LIM"/>
    <property type="match status" value="1"/>
</dbReference>
<dbReference type="InterPro" id="IPR031865">
    <property type="entry name" value="DUF4757"/>
</dbReference>
<dbReference type="FunFam" id="1.10.418.10:FF:000038">
    <property type="entry name" value="LIM and calponin homology domains-containing protein 1"/>
    <property type="match status" value="1"/>
</dbReference>
<dbReference type="GO" id="GO:0032034">
    <property type="term" value="F:myosin II head/neck binding"/>
    <property type="evidence" value="ECO:0007669"/>
    <property type="project" value="TreeGrafter"/>
</dbReference>
<organism evidence="18 19">
    <name type="scientific">Crenichthys baileyi</name>
    <name type="common">White River springfish</name>
    <dbReference type="NCBI Taxonomy" id="28760"/>
    <lineage>
        <taxon>Eukaryota</taxon>
        <taxon>Metazoa</taxon>
        <taxon>Chordata</taxon>
        <taxon>Craniata</taxon>
        <taxon>Vertebrata</taxon>
        <taxon>Euteleostomi</taxon>
        <taxon>Actinopterygii</taxon>
        <taxon>Neopterygii</taxon>
        <taxon>Teleostei</taxon>
        <taxon>Neoteleostei</taxon>
        <taxon>Acanthomorphata</taxon>
        <taxon>Ovalentaria</taxon>
        <taxon>Atherinomorphae</taxon>
        <taxon>Cyprinodontiformes</taxon>
        <taxon>Goodeidae</taxon>
        <taxon>Crenichthys</taxon>
    </lineage>
</organism>
<feature type="region of interest" description="Disordered" evidence="14">
    <location>
        <begin position="724"/>
        <end position="774"/>
    </location>
</feature>
<dbReference type="GO" id="GO:0051496">
    <property type="term" value="P:positive regulation of stress fiber assembly"/>
    <property type="evidence" value="ECO:0007669"/>
    <property type="project" value="TreeGrafter"/>
</dbReference>
<evidence type="ECO:0000256" key="11">
    <source>
        <dbReference type="PROSITE-ProRule" id="PRU00125"/>
    </source>
</evidence>
<evidence type="ECO:0000256" key="5">
    <source>
        <dbReference type="ARBA" id="ARBA00022786"/>
    </source>
</evidence>
<keyword evidence="19" id="KW-1185">Reference proteome</keyword>
<keyword evidence="5 12" id="KW-0833">Ubl conjugation pathway</keyword>
<comment type="catalytic activity">
    <reaction evidence="1 12">
        <text>Thiol-dependent hydrolysis of ester, thioester, amide, peptide and isopeptide bonds formed by the C-terminal Gly of ubiquitin (a 76-residue protein attached to proteins as an intracellular targeting signal).</text>
        <dbReference type="EC" id="3.4.19.12"/>
    </reaction>
</comment>
<feature type="compositionally biased region" description="Polar residues" evidence="14">
    <location>
        <begin position="1935"/>
        <end position="1946"/>
    </location>
</feature>
<evidence type="ECO:0000256" key="6">
    <source>
        <dbReference type="ARBA" id="ARBA00022801"/>
    </source>
</evidence>
<feature type="region of interest" description="Disordered" evidence="14">
    <location>
        <begin position="689"/>
        <end position="709"/>
    </location>
</feature>
<dbReference type="GO" id="GO:0001725">
    <property type="term" value="C:stress fiber"/>
    <property type="evidence" value="ECO:0007669"/>
    <property type="project" value="TreeGrafter"/>
</dbReference>
<feature type="site" description="Important for enzyme activity" evidence="12">
    <location>
        <position position="200"/>
    </location>
</feature>
<dbReference type="SMART" id="SM00033">
    <property type="entry name" value="CH"/>
    <property type="match status" value="1"/>
</dbReference>
<evidence type="ECO:0000256" key="2">
    <source>
        <dbReference type="ARBA" id="ARBA00009326"/>
    </source>
</evidence>
<evidence type="ECO:0000256" key="12">
    <source>
        <dbReference type="PROSITE-ProRule" id="PRU01393"/>
    </source>
</evidence>
<dbReference type="PANTHER" id="PTHR15551">
    <property type="entry name" value="LIM DOMAIN ONLY 7"/>
    <property type="match status" value="1"/>
</dbReference>
<evidence type="ECO:0000259" key="15">
    <source>
        <dbReference type="PROSITE" id="PS50021"/>
    </source>
</evidence>
<evidence type="ECO:0000256" key="3">
    <source>
        <dbReference type="ARBA" id="ARBA00022670"/>
    </source>
</evidence>
<keyword evidence="8 11" id="KW-0862">Zinc</keyword>
<dbReference type="EMBL" id="JAHHUM010002985">
    <property type="protein sequence ID" value="KAK5598917.1"/>
    <property type="molecule type" value="Genomic_DNA"/>
</dbReference>
<comment type="function">
    <text evidence="10">Ubiquitin-protein hydrolase is involved both in the processing of ubiquitin precursors and of ubiquitinated proteins. This enzyme is a thiol protease that recognizes and hydrolyzes a peptide bond at the C-terminal glycine of ubiquitin.</text>
</comment>
<feature type="compositionally biased region" description="Polar residues" evidence="14">
    <location>
        <begin position="1633"/>
        <end position="1645"/>
    </location>
</feature>
<dbReference type="Gene3D" id="1.10.418.10">
    <property type="entry name" value="Calponin-like domain"/>
    <property type="match status" value="1"/>
</dbReference>
<keyword evidence="3 12" id="KW-0645">Protease</keyword>
<dbReference type="PROSITE" id="PS00478">
    <property type="entry name" value="LIM_DOMAIN_1"/>
    <property type="match status" value="1"/>
</dbReference>
<dbReference type="Pfam" id="PF01088">
    <property type="entry name" value="Peptidase_C12"/>
    <property type="match status" value="1"/>
</dbReference>
<dbReference type="Pfam" id="PF15949">
    <property type="entry name" value="DUF4757"/>
    <property type="match status" value="2"/>
</dbReference>
<feature type="compositionally biased region" description="Basic and acidic residues" evidence="14">
    <location>
        <begin position="1067"/>
        <end position="1087"/>
    </location>
</feature>
<evidence type="ECO:0000256" key="14">
    <source>
        <dbReference type="SAM" id="MobiDB-lite"/>
    </source>
</evidence>
<feature type="region of interest" description="Disordered" evidence="14">
    <location>
        <begin position="1447"/>
        <end position="1466"/>
    </location>
</feature>
<dbReference type="GO" id="GO:0046872">
    <property type="term" value="F:metal ion binding"/>
    <property type="evidence" value="ECO:0007669"/>
    <property type="project" value="UniProtKB-KW"/>
</dbReference>
<feature type="region of interest" description="Disordered" evidence="14">
    <location>
        <begin position="1057"/>
        <end position="1121"/>
    </location>
</feature>
<dbReference type="EC" id="3.4.19.12" evidence="12"/>
<keyword evidence="9 11" id="KW-0440">LIM domain</keyword>
<sequence length="2027" mass="225273">MITEIRERSEAPVSDRCRLCKDEKSLDRRATASPPSGLQGVIMSKLGVSGSWRFVDILGLEGEQLTAVPKPCCALMLLFPLTQQHESFRTQQEDKVSGGSDVYFLKQTASNSCGTIALLHAVANNKAKMTFDSGSVLKTFLDETAGMSPDGRAKHLEGNKAICDAHNEVAKEGQCRPETEKVNFHFIAFVNVNGQLYEFDGKMNGPVNHGATKDESFVTDAAKVCRGFIEREQDEVRFSAVALLSFLPLSTDPHRDSCLRVHASSLNAQRRQRTGAGSVILPLFRVDIFSAWFVLQRGQKLLLLLLLLLGLRCGTVRARGGLRDAKGCAWSMASPEPSHPEPACLEAQKWIEAVTGKSFGDKDFRSALENGILLCELLSAIKPGLVKKINRLPTPIAGLDNLSVFLRGCEELGLKGSQLFDPGDLQDTSIRANLKGSDCNRKLKNVLNTVFWLGKAASGCASYSGPNLNLKEFEGLLAQMKLERDECGDSSQKRSVRDSGYDCWDSERSESLSPPRHTRDNSLDSLDSFGSRSQHSPSPDVVNRGNSDGRGSDSEADAPSRKPDVRKDDMLARRTASSESRCPVPFNQFLPNRTNASCYISAPRRKQHTEEGEQRSHLQTTPEQSKRTVLHHKTLKTVTWAPENDAETVKQGADLEVLEQRRLEKLKKAGIKVLPAAIRYNRFDFLSKNDHRPLYNPSTPIVEEKEVRSPSPNIILRSENEFLSSQNSACDSSSDGEQEPEKRRVPDVHRDDLASRRVHRSPVNSRVHQFVPPPVCTNKDRERWEGIRRASQYTLQEKISEKEAVCDIITRNYNSSLKEEEDEGEEGKDKPIPNKQRDDLAPCFSQSSASQGDQDLGLDISTSLLSSCEDRPTPVCQACLQKTYGRSVSGSAKAVRGHSNVVTFGGVTEIEQSADTVVSGGGDETELLRRLLSKAAVAMPTIGLGSQLSERERSGLVDGSAPSQGIPPPVDLQPWTTKSTPTPAEIDARFAQYEQRAGAEEEDEEEKEERIPDLQKDDMMARRTGVFQKQTAAYNRFLPLPGSKWCGREEVPADAAPFSKKGMQAGKSKEFSTRVDSQRPKVPDETPQHQLEPTVIRATSQTAGGSDEDEDDYDKNDHVPDLEKDDMMARRTRLLQKASVVRGNQCFNQFLPVPGSVKCNISPVSAVKQTCNRSKLIENIDRESSVVTLTTQHEAPPLKAPASLSYPGLRGRQGKEKQANGDTVMVPNAAVRDVTEPSSSSSSLKPPPSPPSAQIDGVEEELEVGREKEKIEEKNRDGITKLEKKPSWLEDELPPMMVSRRVAFLLDNESVSMGDMANEEQVGHLPSLSPSRYERMQQQYNAFLEEGDHWQDDLARWKNRRRSASQELIKKEEERKRMEKRMKEDRVDGNRRKSIKTYKEIVEEKERREAELCEAYRNAATPEEAAMVLQRYALRFTISDATLDSLKLPRSTNKPKQDLNQTEQDPKLTSAVNNAEMLDHPNQSNSDVVMKQERLLAGDVKTEGIHEIENPGVITTISLTPDTNSQNEKPQSEHLYEPSTHLVDPHAEHQKQPDTGVPPPQTELASSQPAQPTHTVHSPLSAPSRPLPLLVAKPLCPPKSSPSGHKHVHVQKTDGLMRVNGEATEDFPSLQDSLQENKDVSSQQTQKHDPPEETVESPKTAEQLEPLQTEQSTLTSGSAISSLIAGRNCIITTTIVTELTKTYMEPLHPDVQNNGQDGTTEYAETPAEENTEPAPSPSSMQEYSPTVSEGLEESSVTIETPMLNLAKRVNHWVWDPNEERKRLERWQQEQERLLQEQYQKEQEKLKKEWEKAQLEVEEEERKHNEEERRILEETAAPLSPSALLQKQAEHTTTTSFSAEENNNTTVGGNVSLQQNGQKIHEGTQDQHASKLHFFQDSGFDDQPPKKQEMWKTTSLDRNPQLNQAETVKRSGSHDAVTSNQDLSPPSASRCVSGKRLCSGCSNPLGRGAAMIIDTLGLFFHMQCFKCGVCKEQLGDATAGTDVRIRNGLLSCHECYIASRGRGQPTPL</sequence>
<feature type="compositionally biased region" description="Low complexity" evidence="14">
    <location>
        <begin position="1578"/>
        <end position="1590"/>
    </location>
</feature>
<feature type="compositionally biased region" description="Basic and acidic residues" evidence="14">
    <location>
        <begin position="1263"/>
        <end position="1275"/>
    </location>
</feature>
<dbReference type="InterPro" id="IPR001578">
    <property type="entry name" value="Peptidase_C12_UCH"/>
</dbReference>
<feature type="active site" description="Proton donor" evidence="12">
    <location>
        <position position="185"/>
    </location>
</feature>
<dbReference type="GO" id="GO:0006511">
    <property type="term" value="P:ubiquitin-dependent protein catabolic process"/>
    <property type="evidence" value="ECO:0007669"/>
    <property type="project" value="UniProtKB-UniRule"/>
</dbReference>
<dbReference type="SUPFAM" id="SSF47576">
    <property type="entry name" value="Calponin-homology domain, CH-domain"/>
    <property type="match status" value="1"/>
</dbReference>
<dbReference type="PROSITE" id="PS50021">
    <property type="entry name" value="CH"/>
    <property type="match status" value="1"/>
</dbReference>
<feature type="compositionally biased region" description="Polar residues" evidence="14">
    <location>
        <begin position="523"/>
        <end position="537"/>
    </location>
</feature>
<dbReference type="InterPro" id="IPR001781">
    <property type="entry name" value="Znf_LIM"/>
</dbReference>
<dbReference type="PANTHER" id="PTHR15551:SF4">
    <property type="entry name" value="LIM AND CALPONIN HOMOLOGY DOMAINS-CONTAINING PROTEIN 1 ISOFORM X1"/>
    <property type="match status" value="1"/>
</dbReference>
<feature type="compositionally biased region" description="Polar residues" evidence="14">
    <location>
        <begin position="1910"/>
        <end position="1925"/>
    </location>
</feature>
<feature type="site" description="Transition state stabilizer" evidence="12">
    <location>
        <position position="107"/>
    </location>
</feature>
<reference evidence="18 19" key="1">
    <citation type="submission" date="2021-06" db="EMBL/GenBank/DDBJ databases">
        <authorList>
            <person name="Palmer J.M."/>
        </authorList>
    </citation>
    <scope>NUCLEOTIDE SEQUENCE [LARGE SCALE GENOMIC DNA]</scope>
    <source>
        <strain evidence="18 19">MEX-2019</strain>
        <tissue evidence="18">Muscle</tissue>
    </source>
</reference>
<feature type="compositionally biased region" description="Polar residues" evidence="14">
    <location>
        <begin position="844"/>
        <end position="853"/>
    </location>
</feature>
<dbReference type="FunFam" id="3.40.532.10:FF:000006">
    <property type="entry name" value="Ubiquitin carboxyl-terminal hydrolase"/>
    <property type="match status" value="1"/>
</dbReference>
<proteinExistence type="inferred from homology"/>
<dbReference type="PROSITE" id="PS00140">
    <property type="entry name" value="UCH_1"/>
    <property type="match status" value="1"/>
</dbReference>
<feature type="compositionally biased region" description="Polar residues" evidence="14">
    <location>
        <begin position="1513"/>
        <end position="1529"/>
    </location>
</feature>
<evidence type="ECO:0000256" key="4">
    <source>
        <dbReference type="ARBA" id="ARBA00022723"/>
    </source>
</evidence>
<evidence type="ECO:0000256" key="8">
    <source>
        <dbReference type="ARBA" id="ARBA00022833"/>
    </source>
</evidence>
<evidence type="ECO:0000256" key="10">
    <source>
        <dbReference type="ARBA" id="ARBA00055560"/>
    </source>
</evidence>
<feature type="region of interest" description="Disordered" evidence="14">
    <location>
        <begin position="487"/>
        <end position="588"/>
    </location>
</feature>
<feature type="compositionally biased region" description="Low complexity" evidence="14">
    <location>
        <begin position="724"/>
        <end position="733"/>
    </location>
</feature>
<dbReference type="InterPro" id="IPR036872">
    <property type="entry name" value="CH_dom_sf"/>
</dbReference>
<accession>A0AAV9QQ32</accession>
<feature type="compositionally biased region" description="Polar residues" evidence="14">
    <location>
        <begin position="1666"/>
        <end position="1675"/>
    </location>
</feature>
<evidence type="ECO:0000256" key="9">
    <source>
        <dbReference type="ARBA" id="ARBA00023038"/>
    </source>
</evidence>
<dbReference type="Gene3D" id="2.10.110.10">
    <property type="entry name" value="Cysteine Rich Protein"/>
    <property type="match status" value="1"/>
</dbReference>
<feature type="domain" description="UCH catalytic" evidence="17">
    <location>
        <begin position="27"/>
        <end position="245"/>
    </location>
</feature>
<dbReference type="Pfam" id="PF00412">
    <property type="entry name" value="LIM"/>
    <property type="match status" value="1"/>
</dbReference>
<feature type="coiled-coil region" evidence="13">
    <location>
        <begin position="1354"/>
        <end position="1388"/>
    </location>
</feature>
<dbReference type="Pfam" id="PF00307">
    <property type="entry name" value="CH"/>
    <property type="match status" value="1"/>
</dbReference>
<dbReference type="PROSITE" id="PS50023">
    <property type="entry name" value="LIM_DOMAIN_2"/>
    <property type="match status" value="1"/>
</dbReference>
<feature type="compositionally biased region" description="Basic and acidic residues" evidence="14">
    <location>
        <begin position="550"/>
        <end position="572"/>
    </location>
</feature>
<feature type="region of interest" description="Disordered" evidence="14">
    <location>
        <begin position="1707"/>
        <end position="1755"/>
    </location>
</feature>
<dbReference type="Gene3D" id="3.40.532.10">
    <property type="entry name" value="Peptidase C12, ubiquitin carboxyl-terminal hydrolase"/>
    <property type="match status" value="1"/>
</dbReference>
<dbReference type="InterPro" id="IPR038765">
    <property type="entry name" value="Papain-like_cys_pep_sf"/>
</dbReference>
<dbReference type="GO" id="GO:0004843">
    <property type="term" value="F:cysteine-type deubiquitinase activity"/>
    <property type="evidence" value="ECO:0007669"/>
    <property type="project" value="UniProtKB-UniRule"/>
</dbReference>
<feature type="region of interest" description="Disordered" evidence="14">
    <location>
        <begin position="816"/>
        <end position="855"/>
    </location>
</feature>
<protein>
    <recommendedName>
        <fullName evidence="12">ubiquitinyl hydrolase 1</fullName>
        <ecNumber evidence="12">3.4.19.12</ecNumber>
    </recommendedName>
</protein>
<dbReference type="GO" id="GO:0051893">
    <property type="term" value="P:regulation of focal adhesion assembly"/>
    <property type="evidence" value="ECO:0007669"/>
    <property type="project" value="TreeGrafter"/>
</dbReference>
<feature type="domain" description="Calponin-homology (CH)" evidence="15">
    <location>
        <begin position="341"/>
        <end position="458"/>
    </location>
</feature>
<dbReference type="Proteomes" id="UP001311232">
    <property type="component" value="Unassembled WGS sequence"/>
</dbReference>
<keyword evidence="6 12" id="KW-0378">Hydrolase</keyword>
<dbReference type="PRINTS" id="PR00707">
    <property type="entry name" value="UBCTHYDRLASE"/>
</dbReference>
<dbReference type="CDD" id="cd08368">
    <property type="entry name" value="LIM"/>
    <property type="match status" value="1"/>
</dbReference>
<feature type="region of interest" description="Disordered" evidence="14">
    <location>
        <begin position="1895"/>
        <end position="1947"/>
    </location>
</feature>
<evidence type="ECO:0000313" key="19">
    <source>
        <dbReference type="Proteomes" id="UP001311232"/>
    </source>
</evidence>
<keyword evidence="7 12" id="KW-0788">Thiol protease</keyword>
<feature type="compositionally biased region" description="Basic and acidic residues" evidence="14">
    <location>
        <begin position="1543"/>
        <end position="1552"/>
    </location>
</feature>
<feature type="compositionally biased region" description="Polar residues" evidence="14">
    <location>
        <begin position="1563"/>
        <end position="1576"/>
    </location>
</feature>
<feature type="active site" description="Nucleophile" evidence="12">
    <location>
        <position position="113"/>
    </location>
</feature>
<feature type="region of interest" description="Disordered" evidence="14">
    <location>
        <begin position="949"/>
        <end position="982"/>
    </location>
</feature>
<evidence type="ECO:0000256" key="13">
    <source>
        <dbReference type="SAM" id="Coils"/>
    </source>
</evidence>
<feature type="region of interest" description="Disordered" evidence="14">
    <location>
        <begin position="995"/>
        <end position="1014"/>
    </location>
</feature>
<keyword evidence="4 11" id="KW-0479">Metal-binding</keyword>
<feature type="region of interest" description="Disordered" evidence="14">
    <location>
        <begin position="1833"/>
        <end position="1870"/>
    </location>
</feature>
<feature type="region of interest" description="Disordered" evidence="14">
    <location>
        <begin position="1633"/>
        <end position="1675"/>
    </location>
</feature>